<protein>
    <submittedName>
        <fullName evidence="2">tRNA (Adenosine(37)-N6)-threonylcarbamoyltransferase complex dimerization subunit type 1 TsaB</fullName>
    </submittedName>
</protein>
<gene>
    <name evidence="2" type="primary">tsaB</name>
    <name evidence="2" type="ORF">F4Y08_03145</name>
</gene>
<dbReference type="Gene3D" id="3.30.420.40">
    <property type="match status" value="1"/>
</dbReference>
<dbReference type="Pfam" id="PF00814">
    <property type="entry name" value="TsaD"/>
    <property type="match status" value="1"/>
</dbReference>
<dbReference type="InterPro" id="IPR043129">
    <property type="entry name" value="ATPase_NBD"/>
</dbReference>
<proteinExistence type="predicted"/>
<name>A0A6B1DSF5_9CHLR</name>
<evidence type="ECO:0000313" key="2">
    <source>
        <dbReference type="EMBL" id="MYD89324.1"/>
    </source>
</evidence>
<dbReference type="SUPFAM" id="SSF53067">
    <property type="entry name" value="Actin-like ATPase domain"/>
    <property type="match status" value="1"/>
</dbReference>
<sequence>MLALAIDTALEPAVVGVVDLAAATTRSERIWEGGRRHTRELAPTVREVLSEADTDLEALTLIAVARGPGSYTGVRTGVSVAKGITLALGGSVPLCGVATTSILLHKAYAAASLKQGPMRLLAALPAGRSRWIWGWLNPDEPWRELGTSDLVNGSLDQLVQAVSRGPAMGWQSWLCADRDADLELGLAGLPGLCWPGRKECLRTSLTLARLARDRLAANERSDPESAVPIYISSAEAVGA</sequence>
<organism evidence="2">
    <name type="scientific">Caldilineaceae bacterium SB0662_bin_9</name>
    <dbReference type="NCBI Taxonomy" id="2605258"/>
    <lineage>
        <taxon>Bacteria</taxon>
        <taxon>Bacillati</taxon>
        <taxon>Chloroflexota</taxon>
        <taxon>Caldilineae</taxon>
        <taxon>Caldilineales</taxon>
        <taxon>Caldilineaceae</taxon>
    </lineage>
</organism>
<evidence type="ECO:0000259" key="1">
    <source>
        <dbReference type="Pfam" id="PF00814"/>
    </source>
</evidence>
<dbReference type="InterPro" id="IPR000905">
    <property type="entry name" value="Gcp-like_dom"/>
</dbReference>
<reference evidence="2" key="1">
    <citation type="submission" date="2019-09" db="EMBL/GenBank/DDBJ databases">
        <title>Characterisation of the sponge microbiome using genome-centric metagenomics.</title>
        <authorList>
            <person name="Engelberts J.P."/>
            <person name="Robbins S.J."/>
            <person name="De Goeij J.M."/>
            <person name="Aranda M."/>
            <person name="Bell S.C."/>
            <person name="Webster N.S."/>
        </authorList>
    </citation>
    <scope>NUCLEOTIDE SEQUENCE</scope>
    <source>
        <strain evidence="2">SB0662_bin_9</strain>
    </source>
</reference>
<dbReference type="EMBL" id="VXPY01000015">
    <property type="protein sequence ID" value="MYD89324.1"/>
    <property type="molecule type" value="Genomic_DNA"/>
</dbReference>
<dbReference type="PANTHER" id="PTHR11735">
    <property type="entry name" value="TRNA N6-ADENOSINE THREONYLCARBAMOYLTRANSFERASE"/>
    <property type="match status" value="1"/>
</dbReference>
<accession>A0A6B1DSF5</accession>
<dbReference type="InterPro" id="IPR022496">
    <property type="entry name" value="T6A_TsaB"/>
</dbReference>
<dbReference type="AlphaFoldDB" id="A0A6B1DSF5"/>
<dbReference type="GO" id="GO:0016740">
    <property type="term" value="F:transferase activity"/>
    <property type="evidence" value="ECO:0007669"/>
    <property type="project" value="UniProtKB-KW"/>
</dbReference>
<keyword evidence="2" id="KW-0808">Transferase</keyword>
<dbReference type="GO" id="GO:0002949">
    <property type="term" value="P:tRNA threonylcarbamoyladenosine modification"/>
    <property type="evidence" value="ECO:0007669"/>
    <property type="project" value="InterPro"/>
</dbReference>
<comment type="caution">
    <text evidence="2">The sequence shown here is derived from an EMBL/GenBank/DDBJ whole genome shotgun (WGS) entry which is preliminary data.</text>
</comment>
<dbReference type="PANTHER" id="PTHR11735:SF11">
    <property type="entry name" value="TRNA THREONYLCARBAMOYLADENOSINE BIOSYNTHESIS PROTEIN TSAB"/>
    <property type="match status" value="1"/>
</dbReference>
<dbReference type="NCBIfam" id="TIGR03725">
    <property type="entry name" value="T6A_YeaZ"/>
    <property type="match status" value="1"/>
</dbReference>
<feature type="domain" description="Gcp-like" evidence="1">
    <location>
        <begin position="35"/>
        <end position="134"/>
    </location>
</feature>
<dbReference type="GO" id="GO:0005829">
    <property type="term" value="C:cytosol"/>
    <property type="evidence" value="ECO:0007669"/>
    <property type="project" value="TreeGrafter"/>
</dbReference>